<evidence type="ECO:0000313" key="3">
    <source>
        <dbReference type="Proteomes" id="UP000762676"/>
    </source>
</evidence>
<name>A0AAV4H1A8_9GAST</name>
<comment type="caution">
    <text evidence="2">The sequence shown here is derived from an EMBL/GenBank/DDBJ whole genome shotgun (WGS) entry which is preliminary data.</text>
</comment>
<evidence type="ECO:0000256" key="1">
    <source>
        <dbReference type="SAM" id="MobiDB-lite"/>
    </source>
</evidence>
<dbReference type="Proteomes" id="UP000762676">
    <property type="component" value="Unassembled WGS sequence"/>
</dbReference>
<evidence type="ECO:0000313" key="2">
    <source>
        <dbReference type="EMBL" id="GFR91807.1"/>
    </source>
</evidence>
<gene>
    <name evidence="2" type="ORF">ElyMa_004337400</name>
</gene>
<dbReference type="EMBL" id="BMAT01008745">
    <property type="protein sequence ID" value="GFR91807.1"/>
    <property type="molecule type" value="Genomic_DNA"/>
</dbReference>
<protein>
    <submittedName>
        <fullName evidence="2">Allatostatin protein</fullName>
    </submittedName>
</protein>
<accession>A0AAV4H1A8</accession>
<keyword evidence="3" id="KW-1185">Reference proteome</keyword>
<sequence>MSCPNLKTLSIVVGFSRNHVEGQRVRLRDSYSDSKNSADEWTRRAVTLRRTAYDAVKADNYNKRADPEADNNNKRADPEADDLDKRTDPEADDYNKRADPEADNNNKRADPEADD</sequence>
<proteinExistence type="predicted"/>
<feature type="region of interest" description="Disordered" evidence="1">
    <location>
        <begin position="53"/>
        <end position="115"/>
    </location>
</feature>
<organism evidence="2 3">
    <name type="scientific">Elysia marginata</name>
    <dbReference type="NCBI Taxonomy" id="1093978"/>
    <lineage>
        <taxon>Eukaryota</taxon>
        <taxon>Metazoa</taxon>
        <taxon>Spiralia</taxon>
        <taxon>Lophotrochozoa</taxon>
        <taxon>Mollusca</taxon>
        <taxon>Gastropoda</taxon>
        <taxon>Heterobranchia</taxon>
        <taxon>Euthyneura</taxon>
        <taxon>Panpulmonata</taxon>
        <taxon>Sacoglossa</taxon>
        <taxon>Placobranchoidea</taxon>
        <taxon>Plakobranchidae</taxon>
        <taxon>Elysia</taxon>
    </lineage>
</organism>
<reference evidence="2 3" key="1">
    <citation type="journal article" date="2021" name="Elife">
        <title>Chloroplast acquisition without the gene transfer in kleptoplastic sea slugs, Plakobranchus ocellatus.</title>
        <authorList>
            <person name="Maeda T."/>
            <person name="Takahashi S."/>
            <person name="Yoshida T."/>
            <person name="Shimamura S."/>
            <person name="Takaki Y."/>
            <person name="Nagai Y."/>
            <person name="Toyoda A."/>
            <person name="Suzuki Y."/>
            <person name="Arimoto A."/>
            <person name="Ishii H."/>
            <person name="Satoh N."/>
            <person name="Nishiyama T."/>
            <person name="Hasebe M."/>
            <person name="Maruyama T."/>
            <person name="Minagawa J."/>
            <person name="Obokata J."/>
            <person name="Shigenobu S."/>
        </authorList>
    </citation>
    <scope>NUCLEOTIDE SEQUENCE [LARGE SCALE GENOMIC DNA]</scope>
</reference>
<dbReference type="AlphaFoldDB" id="A0AAV4H1A8"/>
<feature type="compositionally biased region" description="Basic and acidic residues" evidence="1">
    <location>
        <begin position="56"/>
        <end position="115"/>
    </location>
</feature>